<gene>
    <name evidence="1" type="ORF">F5144DRAFT_327191</name>
</gene>
<dbReference type="Proteomes" id="UP000724584">
    <property type="component" value="Unassembled WGS sequence"/>
</dbReference>
<name>A0ACB7P594_9PEZI</name>
<reference evidence="1 2" key="1">
    <citation type="journal article" date="2021" name="Nat. Commun.">
        <title>Genetic determinants of endophytism in the Arabidopsis root mycobiome.</title>
        <authorList>
            <person name="Mesny F."/>
            <person name="Miyauchi S."/>
            <person name="Thiergart T."/>
            <person name="Pickel B."/>
            <person name="Atanasova L."/>
            <person name="Karlsson M."/>
            <person name="Huettel B."/>
            <person name="Barry K.W."/>
            <person name="Haridas S."/>
            <person name="Chen C."/>
            <person name="Bauer D."/>
            <person name="Andreopoulos W."/>
            <person name="Pangilinan J."/>
            <person name="LaButti K."/>
            <person name="Riley R."/>
            <person name="Lipzen A."/>
            <person name="Clum A."/>
            <person name="Drula E."/>
            <person name="Henrissat B."/>
            <person name="Kohler A."/>
            <person name="Grigoriev I.V."/>
            <person name="Martin F.M."/>
            <person name="Hacquard S."/>
        </authorList>
    </citation>
    <scope>NUCLEOTIDE SEQUENCE [LARGE SCALE GENOMIC DNA]</scope>
    <source>
        <strain evidence="1 2">MPI-SDFR-AT-0079</strain>
    </source>
</reference>
<sequence>MPAKKKTPRQACTLICLSMVAEPSAAEIPSHRGAVSWNGPSETNRFARHLSMEAGCAVFPLLVIVLYAQLSPTNRVRTCRPPYKSLPLDATSSAAKQVRDLVLIVPASLQPTATRTC</sequence>
<protein>
    <submittedName>
        <fullName evidence="1">Uncharacterized protein</fullName>
    </submittedName>
</protein>
<organism evidence="1 2">
    <name type="scientific">Chaetomium tenue</name>
    <dbReference type="NCBI Taxonomy" id="1854479"/>
    <lineage>
        <taxon>Eukaryota</taxon>
        <taxon>Fungi</taxon>
        <taxon>Dikarya</taxon>
        <taxon>Ascomycota</taxon>
        <taxon>Pezizomycotina</taxon>
        <taxon>Sordariomycetes</taxon>
        <taxon>Sordariomycetidae</taxon>
        <taxon>Sordariales</taxon>
        <taxon>Chaetomiaceae</taxon>
        <taxon>Chaetomium</taxon>
    </lineage>
</organism>
<evidence type="ECO:0000313" key="2">
    <source>
        <dbReference type="Proteomes" id="UP000724584"/>
    </source>
</evidence>
<comment type="caution">
    <text evidence="1">The sequence shown here is derived from an EMBL/GenBank/DDBJ whole genome shotgun (WGS) entry which is preliminary data.</text>
</comment>
<accession>A0ACB7P594</accession>
<evidence type="ECO:0000313" key="1">
    <source>
        <dbReference type="EMBL" id="KAH6628866.1"/>
    </source>
</evidence>
<dbReference type="EMBL" id="JAGIZQ010000005">
    <property type="protein sequence ID" value="KAH6628866.1"/>
    <property type="molecule type" value="Genomic_DNA"/>
</dbReference>
<keyword evidence="2" id="KW-1185">Reference proteome</keyword>
<proteinExistence type="predicted"/>